<evidence type="ECO:0008006" key="12">
    <source>
        <dbReference type="Google" id="ProtNLM"/>
    </source>
</evidence>
<dbReference type="InterPro" id="IPR001623">
    <property type="entry name" value="DnaJ_domain"/>
</dbReference>
<evidence type="ECO:0000256" key="5">
    <source>
        <dbReference type="ARBA" id="ARBA00023203"/>
    </source>
</evidence>
<dbReference type="SMART" id="SM00271">
    <property type="entry name" value="DnaJ"/>
    <property type="match status" value="1"/>
</dbReference>
<dbReference type="InterPro" id="IPR036961">
    <property type="entry name" value="Kinesin_motor_dom_sf"/>
</dbReference>
<evidence type="ECO:0000259" key="8">
    <source>
        <dbReference type="PROSITE" id="PS50076"/>
    </source>
</evidence>
<dbReference type="Gene3D" id="3.40.50.300">
    <property type="entry name" value="P-loop containing nucleotide triphosphate hydrolases"/>
    <property type="match status" value="2"/>
</dbReference>
<evidence type="ECO:0000259" key="9">
    <source>
        <dbReference type="PROSITE" id="PS51456"/>
    </source>
</evidence>
<dbReference type="GO" id="GO:0007015">
    <property type="term" value="P:actin filament organization"/>
    <property type="evidence" value="ECO:0007669"/>
    <property type="project" value="TreeGrafter"/>
</dbReference>
<dbReference type="SUPFAM" id="SSF50405">
    <property type="entry name" value="Actin-crosslinking proteins"/>
    <property type="match status" value="1"/>
</dbReference>
<dbReference type="SUPFAM" id="SSF46565">
    <property type="entry name" value="Chaperone J-domain"/>
    <property type="match status" value="1"/>
</dbReference>
<dbReference type="SUPFAM" id="SSF52540">
    <property type="entry name" value="P-loop containing nucleoside triphosphate hydrolases"/>
    <property type="match status" value="3"/>
</dbReference>
<comment type="similarity">
    <text evidence="6">Belongs to the TRAFAC class myosin-kinesin ATPase superfamily. Myosin family.</text>
</comment>
<dbReference type="PRINTS" id="PR00193">
    <property type="entry name" value="MYOSINHEAVY"/>
</dbReference>
<dbReference type="Pfam" id="PF00063">
    <property type="entry name" value="Myosin_head"/>
    <property type="match status" value="2"/>
</dbReference>
<dbReference type="EMBL" id="HBGH01009078">
    <property type="protein sequence ID" value="CAD9232913.1"/>
    <property type="molecule type" value="Transcribed_RNA"/>
</dbReference>
<feature type="binding site" evidence="6">
    <location>
        <begin position="234"/>
        <end position="241"/>
    </location>
    <ligand>
        <name>ATP</name>
        <dbReference type="ChEBI" id="CHEBI:30616"/>
    </ligand>
</feature>
<keyword evidence="2 6" id="KW-0067">ATP-binding</keyword>
<dbReference type="CDD" id="cd00257">
    <property type="entry name" value="beta-trefoil_FSCN-like"/>
    <property type="match status" value="2"/>
</dbReference>
<organism evidence="11">
    <name type="scientific">Compsopogon caeruleus</name>
    <dbReference type="NCBI Taxonomy" id="31354"/>
    <lineage>
        <taxon>Eukaryota</taxon>
        <taxon>Rhodophyta</taxon>
        <taxon>Compsopogonophyceae</taxon>
        <taxon>Compsopogonales</taxon>
        <taxon>Compsopogonaceae</taxon>
        <taxon>Compsopogon</taxon>
    </lineage>
</organism>
<dbReference type="Gene3D" id="2.80.10.50">
    <property type="match status" value="1"/>
</dbReference>
<keyword evidence="1 6" id="KW-0547">Nucleotide-binding</keyword>
<protein>
    <recommendedName>
        <fullName evidence="12">Calmodulin</fullName>
    </recommendedName>
</protein>
<dbReference type="InterPro" id="IPR008999">
    <property type="entry name" value="Actin-crosslinking"/>
</dbReference>
<accession>A0A6T6BUX0</accession>
<dbReference type="SMART" id="SM00382">
    <property type="entry name" value="AAA"/>
    <property type="match status" value="3"/>
</dbReference>
<dbReference type="PROSITE" id="PS50076">
    <property type="entry name" value="DNAJ_2"/>
    <property type="match status" value="1"/>
</dbReference>
<dbReference type="Gene3D" id="1.20.5.4820">
    <property type="match status" value="1"/>
</dbReference>
<keyword evidence="3 6" id="KW-0518">Myosin</keyword>
<dbReference type="PRINTS" id="PR00625">
    <property type="entry name" value="JDOMAIN"/>
</dbReference>
<dbReference type="Gene3D" id="3.40.850.10">
    <property type="entry name" value="Kinesin motor domain"/>
    <property type="match status" value="1"/>
</dbReference>
<sequence length="2266" mass="255230">MTPGQVPVSNGGGGGGVSDGSTGGGERRSRPVVPRSAEALTEQDGLESSWLGRHGSVEPARTAAQSRSFLRDAREAEFSPRDEEMRVWVFRAGDAWVKAYQRQDGRFFDVRGRPIQDADALVEPHHFHEDDLRDYTDAVDLVNLHEAPILDLLRRRFNDEAIYTFVGGDVLLIAVNPCASIAGLYSKNKMNEVADGGGRLQGGRSYTPHIFSIADASFRDMMREKKCQSIIISGDSGAGKTESCKLILRHLAYINVTCQRKASLKPVSSIEAKIIQSNPVLEAFGNAKTMLNLNSSRFGKLINVNYDFRGLIVGAHVRQFLLEKSRVVSRGSGERSFHIFYQLCAGASEELRKELHLLRASEYEYLSRSTCIAVTSVDDAADFQGTMAAMDRIGFGMDEQRHILNLVSAVLRIGNIRFRPSLEDENVACVDNTDELKVVSQLLKVNEEALISCLTGNMKKINGELFRKDYTVEEAATMRDSLAKDLYKRIFGCIVDRLNVLLAQGGEVQMDNSDDEVRSEDLPEELDENLEKLAREDASSSSLSIGILDMSGFEIFETNSLEQLLINYSNEKLQGQFHERLSEVEKAVYEEEGVMREVHYDPFENLMRVQALEQGPFGVLPLLDQECLLGRSVSSTSNQSGSNFLRNVFEITSEKFSNSHGKDVSIVEKHKFPVPEFIFHHYAGPVSYRVDHLAEKNKDALHVSLGLLMASSEDSLLQFLYFDVEEEDVTTDMSNKGSRSVGAYSSGALAKKLESNPFLSRSFAALSPLTQKASPNMPKSSSSLKSRVLIQKRTVWSEFHPQLEELVATLRETTPRYVRCIKPNMELTPFLLESTSVLHQLKCSGVLEYIRVRRQGLPVRLGYDHLLDRFQVLAASLSVSSADYHDWVEAVLERERSMVLGVSDSADRTYDWALGRTRVFLSDSLYKLLERRRLQTIIDSANIIQAVMLASKLRVAHRLLISNMVTLQRTQRRRHSMLDLQRTRSGVELLCKFRRGNIVRRHRSKVSYSAQAVQTTVRGLRYRRDFLDIRASSIFIQRFWRRMHSCAAMNRVRRSTRTVERVYRMHVVRDAASDKLKETRSQGKALSLIANGMMAKSHRKSYRWLRLQLLRSSSVALGHLVRSKYSKYQHGACLLQSAVRARHSRRLRSTNEVTASSRILQALIRTRIQILEKRKRSGDIETIQMSTRARHTRLHREQIVASAAKLEMVSLRLLTRLRHQRRSAAVELVESKARQLIARREFAMSSKACVVIQSVLRCIGAGRAKEHRRRVSPARYSSGSVIVVLGGTNVGKSSVVNTLVGRPVREVKNSTVDDFDFSDLDLEIEGENEEVVSVTVGPVSLFDVGSISDHASASRMKRRLGYPELHLRSVFVFVDRLDSHRLPRESLRAVTACFGPAIWSRSIIVLTHGDQELSKSTISANELFARKVKAINAAIGAIVADISDSTSMISPPSVSVHLLSCKDIDVQGKWADALSLAHDDLSALSTRRLQEVEAAQDIIHAATMRRMSILEIHRQLSQLLLIECTLRSTLCSKQFRSIRDSSAILQRAARTWTNRSLVLVRRYASSILAKVFLRHLSHYRFFLIRRKTICLQNAMRAISCRRRRDLMLKSWPMRFARSGRRCGVVVIGPPGTGKSSLINLIYGERRREVVDSFAIDPQYEDLDGDYVVPVTSQKEELRLYDTLGFLDRLKAEKIAAFLKNPTRYPLSSFVFVDRLDSHRLPRETLRVASDIFGNSMWARCSFVFTHSDNVQRDSVNLQSVLSAKKKALVSILRDGSSESSDSSSQSETSSLLRMFIVNNHVARSDDQNLSSLCGLMDAFDEDAQIIPHEFAFQNRMEGSPRASFSFPAAVKLTSSRRPSNWDILGVARGSDAAEVRRAYRFLARKYHPDRNPEDVESALVVFRQIADAYEALSAVGVSDSPEHSSAHVPAAPTATLSFPCILRSTHRRCWSAKRNVLLANCKEHEVGPAERFTVRSTGNGYFLIRAYNGSTVCLDDMGQLVLQDVETAFATRFGNNPLPANMFRLDFGNDGTITIFAANDRYAVAERSGLIIAKSEKPRNWETFSWKFFPSPTGEELYKSPVVMLISGHNSRFIEMDPTTNALSCQCCSFVMAERFTLEQHDANRFRFRCGNGRLLGCREGQYALIAIEEEDASLMNDVSVEFYAEFRDNARCLLSVEGLKEKRTLNVESDGSLVFLNRRRRHAELIVTLVFEDDQIVRKLEFDEPEILRWETSDVSTLDDVDLDGGVGNVDATPRIYQVQAFGRF</sequence>
<dbReference type="PANTHER" id="PTHR13140:SF845">
    <property type="entry name" value="MYOSIN-LIKE PROTEIN"/>
    <property type="match status" value="1"/>
</dbReference>
<dbReference type="InterPro" id="IPR006703">
    <property type="entry name" value="G_AIG1"/>
</dbReference>
<evidence type="ECO:0000313" key="11">
    <source>
        <dbReference type="EMBL" id="CAD9232913.1"/>
    </source>
</evidence>
<gene>
    <name evidence="10" type="ORF">CCAE0312_LOCUS4997</name>
    <name evidence="11" type="ORF">CCAE0312_LOCUS4998</name>
</gene>
<dbReference type="InterPro" id="IPR001609">
    <property type="entry name" value="Myosin_head_motor_dom-like"/>
</dbReference>
<dbReference type="GO" id="GO:0005525">
    <property type="term" value="F:GTP binding"/>
    <property type="evidence" value="ECO:0007669"/>
    <property type="project" value="InterPro"/>
</dbReference>
<evidence type="ECO:0000256" key="6">
    <source>
        <dbReference type="PROSITE-ProRule" id="PRU00782"/>
    </source>
</evidence>
<dbReference type="GO" id="GO:0005737">
    <property type="term" value="C:cytoplasm"/>
    <property type="evidence" value="ECO:0007669"/>
    <property type="project" value="TreeGrafter"/>
</dbReference>
<feature type="domain" description="Myosin motor" evidence="9">
    <location>
        <begin position="133"/>
        <end position="934"/>
    </location>
</feature>
<feature type="domain" description="J" evidence="8">
    <location>
        <begin position="1859"/>
        <end position="1917"/>
    </location>
</feature>
<evidence type="ECO:0000256" key="4">
    <source>
        <dbReference type="ARBA" id="ARBA00023175"/>
    </source>
</evidence>
<evidence type="ECO:0000256" key="3">
    <source>
        <dbReference type="ARBA" id="ARBA00023123"/>
    </source>
</evidence>
<dbReference type="GO" id="GO:0016459">
    <property type="term" value="C:myosin complex"/>
    <property type="evidence" value="ECO:0007669"/>
    <property type="project" value="UniProtKB-KW"/>
</dbReference>
<keyword evidence="5 6" id="KW-0009">Actin-binding</keyword>
<dbReference type="GO" id="GO:0051015">
    <property type="term" value="F:actin filament binding"/>
    <property type="evidence" value="ECO:0007669"/>
    <property type="project" value="TreeGrafter"/>
</dbReference>
<feature type="region of interest" description="Actin-binding" evidence="6">
    <location>
        <begin position="803"/>
        <end position="825"/>
    </location>
</feature>
<dbReference type="InterPro" id="IPR027417">
    <property type="entry name" value="P-loop_NTPase"/>
</dbReference>
<dbReference type="EMBL" id="HBGH01009077">
    <property type="protein sequence ID" value="CAD9232912.1"/>
    <property type="molecule type" value="Transcribed_RNA"/>
</dbReference>
<dbReference type="Gene3D" id="1.10.10.820">
    <property type="match status" value="1"/>
</dbReference>
<dbReference type="CDD" id="cd00124">
    <property type="entry name" value="MYSc"/>
    <property type="match status" value="1"/>
</dbReference>
<evidence type="ECO:0000256" key="1">
    <source>
        <dbReference type="ARBA" id="ARBA00022741"/>
    </source>
</evidence>
<reference evidence="11" key="1">
    <citation type="submission" date="2021-01" db="EMBL/GenBank/DDBJ databases">
        <authorList>
            <person name="Corre E."/>
            <person name="Pelletier E."/>
            <person name="Niang G."/>
            <person name="Scheremetjew M."/>
            <person name="Finn R."/>
            <person name="Kale V."/>
            <person name="Holt S."/>
            <person name="Cochrane G."/>
            <person name="Meng A."/>
            <person name="Brown T."/>
            <person name="Cohen L."/>
        </authorList>
    </citation>
    <scope>NUCLEOTIDE SEQUENCE</scope>
    <source>
        <strain evidence="11">SAG 36.94</strain>
    </source>
</reference>
<name>A0A6T6BUX0_9RHOD</name>
<proteinExistence type="inferred from homology"/>
<evidence type="ECO:0000313" key="10">
    <source>
        <dbReference type="EMBL" id="CAD9232912.1"/>
    </source>
</evidence>
<dbReference type="GO" id="GO:0005524">
    <property type="term" value="F:ATP binding"/>
    <property type="evidence" value="ECO:0007669"/>
    <property type="project" value="UniProtKB-UniRule"/>
</dbReference>
<dbReference type="FunFam" id="1.10.10.820:FF:000001">
    <property type="entry name" value="Myosin heavy chain"/>
    <property type="match status" value="1"/>
</dbReference>
<dbReference type="GO" id="GO:0000146">
    <property type="term" value="F:microfilament motor activity"/>
    <property type="evidence" value="ECO:0007669"/>
    <property type="project" value="TreeGrafter"/>
</dbReference>
<dbReference type="PROSITE" id="PS51456">
    <property type="entry name" value="MYOSIN_MOTOR"/>
    <property type="match status" value="1"/>
</dbReference>
<dbReference type="Gene3D" id="1.10.287.110">
    <property type="entry name" value="DnaJ domain"/>
    <property type="match status" value="1"/>
</dbReference>
<dbReference type="SMART" id="SM00242">
    <property type="entry name" value="MYSc"/>
    <property type="match status" value="1"/>
</dbReference>
<dbReference type="InterPro" id="IPR003593">
    <property type="entry name" value="AAA+_ATPase"/>
</dbReference>
<dbReference type="Gene3D" id="1.20.120.720">
    <property type="entry name" value="Myosin VI head, motor domain, U50 subdomain"/>
    <property type="match status" value="1"/>
</dbReference>
<dbReference type="Pfam" id="PF00226">
    <property type="entry name" value="DnaJ"/>
    <property type="match status" value="1"/>
</dbReference>
<dbReference type="Pfam" id="PF04548">
    <property type="entry name" value="AIG1"/>
    <property type="match status" value="1"/>
</dbReference>
<dbReference type="InterPro" id="IPR036869">
    <property type="entry name" value="J_dom_sf"/>
</dbReference>
<dbReference type="GO" id="GO:0016020">
    <property type="term" value="C:membrane"/>
    <property type="evidence" value="ECO:0007669"/>
    <property type="project" value="TreeGrafter"/>
</dbReference>
<evidence type="ECO:0000256" key="7">
    <source>
        <dbReference type="SAM" id="MobiDB-lite"/>
    </source>
</evidence>
<dbReference type="Gene3D" id="1.20.58.530">
    <property type="match status" value="1"/>
</dbReference>
<dbReference type="PANTHER" id="PTHR13140">
    <property type="entry name" value="MYOSIN"/>
    <property type="match status" value="1"/>
</dbReference>
<feature type="compositionally biased region" description="Gly residues" evidence="7">
    <location>
        <begin position="10"/>
        <end position="24"/>
    </location>
</feature>
<keyword evidence="4 6" id="KW-0505">Motor protein</keyword>
<dbReference type="CDD" id="cd06257">
    <property type="entry name" value="DnaJ"/>
    <property type="match status" value="1"/>
</dbReference>
<evidence type="ECO:0000256" key="2">
    <source>
        <dbReference type="ARBA" id="ARBA00022840"/>
    </source>
</evidence>
<feature type="region of interest" description="Disordered" evidence="7">
    <location>
        <begin position="1"/>
        <end position="63"/>
    </location>
</feature>